<evidence type="ECO:0000256" key="1">
    <source>
        <dbReference type="SAM" id="MobiDB-lite"/>
    </source>
</evidence>
<gene>
    <name evidence="2" type="ORF">LCGC14_0498740</name>
</gene>
<proteinExistence type="predicted"/>
<organism evidence="2">
    <name type="scientific">marine sediment metagenome</name>
    <dbReference type="NCBI Taxonomy" id="412755"/>
    <lineage>
        <taxon>unclassified sequences</taxon>
        <taxon>metagenomes</taxon>
        <taxon>ecological metagenomes</taxon>
    </lineage>
</organism>
<feature type="compositionally biased region" description="Basic residues" evidence="1">
    <location>
        <begin position="69"/>
        <end position="79"/>
    </location>
</feature>
<dbReference type="EMBL" id="LAZR01000580">
    <property type="protein sequence ID" value="KKN63770.1"/>
    <property type="molecule type" value="Genomic_DNA"/>
</dbReference>
<feature type="region of interest" description="Disordered" evidence="1">
    <location>
        <begin position="1"/>
        <end position="23"/>
    </location>
</feature>
<dbReference type="AlphaFoldDB" id="A0A0F9S4L6"/>
<reference evidence="2" key="1">
    <citation type="journal article" date="2015" name="Nature">
        <title>Complex archaea that bridge the gap between prokaryotes and eukaryotes.</title>
        <authorList>
            <person name="Spang A."/>
            <person name="Saw J.H."/>
            <person name="Jorgensen S.L."/>
            <person name="Zaremba-Niedzwiedzka K."/>
            <person name="Martijn J."/>
            <person name="Lind A.E."/>
            <person name="van Eijk R."/>
            <person name="Schleper C."/>
            <person name="Guy L."/>
            <person name="Ettema T.J."/>
        </authorList>
    </citation>
    <scope>NUCLEOTIDE SEQUENCE</scope>
</reference>
<feature type="region of interest" description="Disordered" evidence="1">
    <location>
        <begin position="48"/>
        <end position="79"/>
    </location>
</feature>
<sequence>MTSPLPDGFTPAGEPCPRCSGSVQESWGELTCLNCGYYPPGPDSIGGMSGEAPLNNHLSTIKREPYQGRRARRASIRSE</sequence>
<comment type="caution">
    <text evidence="2">The sequence shown here is derived from an EMBL/GenBank/DDBJ whole genome shotgun (WGS) entry which is preliminary data.</text>
</comment>
<accession>A0A0F9S4L6</accession>
<name>A0A0F9S4L6_9ZZZZ</name>
<protein>
    <submittedName>
        <fullName evidence="2">Uncharacterized protein</fullName>
    </submittedName>
</protein>
<evidence type="ECO:0000313" key="2">
    <source>
        <dbReference type="EMBL" id="KKN63770.1"/>
    </source>
</evidence>